<dbReference type="PANTHER" id="PTHR35761">
    <property type="entry name" value="ATR INTERACTING PROTEIN"/>
    <property type="match status" value="1"/>
</dbReference>
<reference evidence="1 2" key="1">
    <citation type="submission" date="2019-05" db="EMBL/GenBank/DDBJ databases">
        <title>Mikania micrantha, genome provides insights into the molecular mechanism of rapid growth.</title>
        <authorList>
            <person name="Liu B."/>
        </authorList>
    </citation>
    <scope>NUCLEOTIDE SEQUENCE [LARGE SCALE GENOMIC DNA]</scope>
    <source>
        <strain evidence="1">NLD-2019</strain>
        <tissue evidence="1">Leaf</tissue>
    </source>
</reference>
<dbReference type="InterPro" id="IPR044952">
    <property type="entry name" value="SUV2"/>
</dbReference>
<organism evidence="1 2">
    <name type="scientific">Mikania micrantha</name>
    <name type="common">bitter vine</name>
    <dbReference type="NCBI Taxonomy" id="192012"/>
    <lineage>
        <taxon>Eukaryota</taxon>
        <taxon>Viridiplantae</taxon>
        <taxon>Streptophyta</taxon>
        <taxon>Embryophyta</taxon>
        <taxon>Tracheophyta</taxon>
        <taxon>Spermatophyta</taxon>
        <taxon>Magnoliopsida</taxon>
        <taxon>eudicotyledons</taxon>
        <taxon>Gunneridae</taxon>
        <taxon>Pentapetalae</taxon>
        <taxon>asterids</taxon>
        <taxon>campanulids</taxon>
        <taxon>Asterales</taxon>
        <taxon>Asteraceae</taxon>
        <taxon>Asteroideae</taxon>
        <taxon>Heliantheae alliance</taxon>
        <taxon>Eupatorieae</taxon>
        <taxon>Mikania</taxon>
    </lineage>
</organism>
<keyword evidence="2" id="KW-1185">Reference proteome</keyword>
<proteinExistence type="predicted"/>
<dbReference type="AlphaFoldDB" id="A0A5N6PJW3"/>
<dbReference type="Proteomes" id="UP000326396">
    <property type="component" value="Linkage Group LG12"/>
</dbReference>
<dbReference type="EMBL" id="SZYD01000004">
    <property type="protein sequence ID" value="KAD6454717.1"/>
    <property type="molecule type" value="Genomic_DNA"/>
</dbReference>
<comment type="caution">
    <text evidence="1">The sequence shown here is derived from an EMBL/GenBank/DDBJ whole genome shotgun (WGS) entry which is preliminary data.</text>
</comment>
<accession>A0A5N6PJW3</accession>
<dbReference type="GO" id="GO:0006974">
    <property type="term" value="P:DNA damage response"/>
    <property type="evidence" value="ECO:0007669"/>
    <property type="project" value="InterPro"/>
</dbReference>
<evidence type="ECO:0000313" key="1">
    <source>
        <dbReference type="EMBL" id="KAD6454717.1"/>
    </source>
</evidence>
<dbReference type="PANTHER" id="PTHR35761:SF1">
    <property type="entry name" value="PROTEIN SENSITIVE TO UV 2"/>
    <property type="match status" value="1"/>
</dbReference>
<name>A0A5N6PJW3_9ASTR</name>
<dbReference type="OrthoDB" id="645074at2759"/>
<evidence type="ECO:0000313" key="2">
    <source>
        <dbReference type="Proteomes" id="UP000326396"/>
    </source>
</evidence>
<protein>
    <submittedName>
        <fullName evidence="1">Uncharacterized protein</fullName>
    </submittedName>
</protein>
<sequence length="111" mass="12638">MAPNQCIQSAEAAKVSHLYLTLTKVVLNFSYSLSRCYKISYDTGKLGNLLEALVDLCSLQNLKLFVQQMMIVHRSLCVLHEVLKHILNMENNCVLHDDRSQISLFTLHDSD</sequence>
<gene>
    <name evidence="1" type="ORF">E3N88_09423</name>
</gene>